<feature type="compositionally biased region" description="Basic and acidic residues" evidence="1">
    <location>
        <begin position="795"/>
        <end position="807"/>
    </location>
</feature>
<feature type="compositionally biased region" description="Basic and acidic residues" evidence="1">
    <location>
        <begin position="203"/>
        <end position="218"/>
    </location>
</feature>
<organism evidence="3 4">
    <name type="scientific">Penicillium brasilianum</name>
    <dbReference type="NCBI Taxonomy" id="104259"/>
    <lineage>
        <taxon>Eukaryota</taxon>
        <taxon>Fungi</taxon>
        <taxon>Dikarya</taxon>
        <taxon>Ascomycota</taxon>
        <taxon>Pezizomycotina</taxon>
        <taxon>Eurotiomycetes</taxon>
        <taxon>Eurotiomycetidae</taxon>
        <taxon>Eurotiales</taxon>
        <taxon>Aspergillaceae</taxon>
        <taxon>Penicillium</taxon>
    </lineage>
</organism>
<feature type="region of interest" description="Disordered" evidence="1">
    <location>
        <begin position="51"/>
        <end position="837"/>
    </location>
</feature>
<feature type="compositionally biased region" description="Basic and acidic residues" evidence="1">
    <location>
        <begin position="560"/>
        <end position="569"/>
    </location>
</feature>
<feature type="compositionally biased region" description="Polar residues" evidence="1">
    <location>
        <begin position="713"/>
        <end position="727"/>
    </location>
</feature>
<feature type="compositionally biased region" description="Low complexity" evidence="1">
    <location>
        <begin position="547"/>
        <end position="559"/>
    </location>
</feature>
<dbReference type="Proteomes" id="UP000190744">
    <property type="component" value="Unassembled WGS sequence"/>
</dbReference>
<feature type="compositionally biased region" description="Basic and acidic residues" evidence="1">
    <location>
        <begin position="518"/>
        <end position="543"/>
    </location>
</feature>
<evidence type="ECO:0000256" key="2">
    <source>
        <dbReference type="SAM" id="Phobius"/>
    </source>
</evidence>
<feature type="compositionally biased region" description="Basic and acidic residues" evidence="1">
    <location>
        <begin position="750"/>
        <end position="761"/>
    </location>
</feature>
<feature type="transmembrane region" description="Helical" evidence="2">
    <location>
        <begin position="1015"/>
        <end position="1037"/>
    </location>
</feature>
<dbReference type="EMBL" id="LJBN01000158">
    <property type="protein sequence ID" value="OOQ85973.1"/>
    <property type="molecule type" value="Genomic_DNA"/>
</dbReference>
<feature type="compositionally biased region" description="Low complexity" evidence="1">
    <location>
        <begin position="177"/>
        <end position="191"/>
    </location>
</feature>
<evidence type="ECO:0008006" key="5">
    <source>
        <dbReference type="Google" id="ProtNLM"/>
    </source>
</evidence>
<feature type="compositionally biased region" description="Low complexity" evidence="1">
    <location>
        <begin position="357"/>
        <end position="368"/>
    </location>
</feature>
<feature type="transmembrane region" description="Helical" evidence="2">
    <location>
        <begin position="988"/>
        <end position="1009"/>
    </location>
</feature>
<feature type="compositionally biased region" description="Basic and acidic residues" evidence="1">
    <location>
        <begin position="292"/>
        <end position="305"/>
    </location>
</feature>
<keyword evidence="2" id="KW-0812">Transmembrane</keyword>
<protein>
    <recommendedName>
        <fullName evidence="5">NTP binding protein</fullName>
    </recommendedName>
</protein>
<dbReference type="AlphaFoldDB" id="A0A1S9RKE6"/>
<accession>A0A1S9RKE6</accession>
<feature type="compositionally biased region" description="Polar residues" evidence="1">
    <location>
        <begin position="616"/>
        <end position="634"/>
    </location>
</feature>
<evidence type="ECO:0000313" key="4">
    <source>
        <dbReference type="Proteomes" id="UP000190744"/>
    </source>
</evidence>
<proteinExistence type="predicted"/>
<feature type="compositionally biased region" description="Basic and acidic residues" evidence="1">
    <location>
        <begin position="394"/>
        <end position="403"/>
    </location>
</feature>
<feature type="compositionally biased region" description="Basic and acidic residues" evidence="1">
    <location>
        <begin position="129"/>
        <end position="138"/>
    </location>
</feature>
<feature type="compositionally biased region" description="Low complexity" evidence="1">
    <location>
        <begin position="233"/>
        <end position="255"/>
    </location>
</feature>
<feature type="compositionally biased region" description="Basic and acidic residues" evidence="1">
    <location>
        <begin position="678"/>
        <end position="687"/>
    </location>
</feature>
<keyword evidence="2" id="KW-0472">Membrane</keyword>
<feature type="compositionally biased region" description="Basic and acidic residues" evidence="1">
    <location>
        <begin position="646"/>
        <end position="667"/>
    </location>
</feature>
<evidence type="ECO:0000313" key="3">
    <source>
        <dbReference type="EMBL" id="OOQ85973.1"/>
    </source>
</evidence>
<evidence type="ECO:0000256" key="1">
    <source>
        <dbReference type="SAM" id="MobiDB-lite"/>
    </source>
</evidence>
<keyword evidence="2" id="KW-1133">Transmembrane helix</keyword>
<gene>
    <name evidence="3" type="ORF">PEBR_23342</name>
</gene>
<feature type="compositionally biased region" description="Polar residues" evidence="1">
    <location>
        <begin position="192"/>
        <end position="202"/>
    </location>
</feature>
<reference evidence="4" key="1">
    <citation type="submission" date="2015-09" db="EMBL/GenBank/DDBJ databases">
        <authorList>
            <person name="Fill T.P."/>
            <person name="Baretta J.F."/>
            <person name="de Almeida L.G."/>
            <person name="Rocha M."/>
            <person name="de Souza D.H."/>
            <person name="Malavazi I."/>
            <person name="Cerdeira L.T."/>
            <person name="Hong H."/>
            <person name="Samborskyy M."/>
            <person name="de Vasconcelos A.T."/>
            <person name="Leadlay P."/>
            <person name="Rodrigues-Filho E."/>
        </authorList>
    </citation>
    <scope>NUCLEOTIDE SEQUENCE [LARGE SCALE GENOMIC DNA]</scope>
    <source>
        <strain evidence="4">LaBioMMi 136</strain>
    </source>
</reference>
<comment type="caution">
    <text evidence="3">The sequence shown here is derived from an EMBL/GenBank/DDBJ whole genome shotgun (WGS) entry which is preliminary data.</text>
</comment>
<name>A0A1S9RKE6_PENBI</name>
<sequence>MDFESRVELPDVHLVNLLPRNLPQTGQHPQQYQAYRANYTVTDFSAILPSQSTHRPRHSEFGVSRSPPDNMFHRSKATKLPLPKTLSESSRDQREQTPSPTGIPKPSSATFSLGGSGGHFGGRDQYWSKLRDKSERDSPLSQRASYVRSRKSDQGGSPSHGHSRPRSQQFREAQPTGRGSSPRSGIPSPNSHQTSGVQNSRQEISRNLESQSKERKNGDSWVTLELHDTTPHQSDQTDTTTNSSPHSNSSISPVSAEDSLTDWEDRFVVNMPSAKDPNPPTMTDQQIAEYQKSIERARREGRHTIEPPAGQSPRKGSPAGVRRRSPPRDDSVGSFRAYDGGSTQPQPDADHPPAPPQQDHQAEQSQQQRSLKPQHYYSPDEIGKNRISTIWEESPTKQREKRTSQAADGSFLGCKEINGPGTKNPDEILLFGSGEDSASLHPRPLAVSGRKKQKEELKCSGGPPVPRRSGDRSLFQEEWAEVSRNSKHVPCSKRSLVTLCQDPRFPEHEIPRTSSQGSEKENSRPIENPSRSKERLEDTRGDDDVFIITPTITRTMIPMVEKKQSEKKGSTPRPQGLRRRGDTGQSVTGEAIKAIRTKAQVISSPSGLRPPAGPLQPSSITPSEESSKTTQPSGIPTPKEAPSVAKDMKEPKDAKEAKTKDTKETKSSKGTPPRKLSPGKEKSEVDRSTTSSSIRGFIRTSGLARSGGLVRSPTDSLATILRNGTESLRNRAESLRNSRKGSPISLPSRDNSDSSRSEKSFKSAQESPRATPPPSMRPSPKRDSPTSKLSSVERPPAERKPSFEKSPPRPVPEKAVPTENPPAVEKSPPPGKLSRAQRLEKFKEEARIRRANKMAGEKGVDIAGIAELDGHQVTGRKNRLQSNITDVSDVCEVLHVLNAREKDDHSKENTNPVALSMIFEIVVVAVTNMHRLTLQVTDSPYAKFVASNVVSMALHCYQVLSRVIHATAQYQATGAWPKLEDDKAISQFLMELLQAVVYLAILGFSTMIVYRVASYALLIASWFLWLARPFAWVFNIFTRAFIM</sequence>